<feature type="transmembrane region" description="Helical" evidence="1">
    <location>
        <begin position="75"/>
        <end position="97"/>
    </location>
</feature>
<keyword evidence="1" id="KW-0812">Transmembrane</keyword>
<dbReference type="RefSeq" id="XP_041541071.1">
    <property type="nucleotide sequence ID" value="XM_041687159.1"/>
</dbReference>
<sequence length="99" mass="11015">MVDPSVMNDAVYHLICTADWPRLFPTYVCCSDASMEPFNSAPSSPDIALRSPFSSLVSDNFSSFFPPQLPRSTPFVFLLLPNSIPLPALSSLVYYFVLF</sequence>
<dbReference type="GeneID" id="64958630"/>
<organism evidence="2 3">
    <name type="scientific">Aspergillus kawachii</name>
    <name type="common">White koji mold</name>
    <name type="synonym">Aspergillus awamori var. kawachi</name>
    <dbReference type="NCBI Taxonomy" id="1069201"/>
    <lineage>
        <taxon>Eukaryota</taxon>
        <taxon>Fungi</taxon>
        <taxon>Dikarya</taxon>
        <taxon>Ascomycota</taxon>
        <taxon>Pezizomycotina</taxon>
        <taxon>Eurotiomycetes</taxon>
        <taxon>Eurotiomycetidae</taxon>
        <taxon>Eurotiales</taxon>
        <taxon>Aspergillaceae</taxon>
        <taxon>Aspergillus</taxon>
        <taxon>Aspergillus subgen. Circumdati</taxon>
    </lineage>
</organism>
<keyword evidence="3" id="KW-1185">Reference proteome</keyword>
<evidence type="ECO:0000256" key="1">
    <source>
        <dbReference type="SAM" id="Phobius"/>
    </source>
</evidence>
<dbReference type="AlphaFoldDB" id="A0A7R7W6J7"/>
<accession>A0A7R7W6J7</accession>
<keyword evidence="1" id="KW-0472">Membrane</keyword>
<name>A0A7R7W6J7_ASPKA</name>
<evidence type="ECO:0000313" key="3">
    <source>
        <dbReference type="Proteomes" id="UP000661280"/>
    </source>
</evidence>
<proteinExistence type="predicted"/>
<keyword evidence="1" id="KW-1133">Transmembrane helix</keyword>
<gene>
    <name evidence="2" type="ORF">AKAW2_30624A</name>
</gene>
<evidence type="ECO:0000313" key="2">
    <source>
        <dbReference type="EMBL" id="BCR97305.1"/>
    </source>
</evidence>
<dbReference type="Proteomes" id="UP000661280">
    <property type="component" value="Chromosome 3"/>
</dbReference>
<dbReference type="KEGG" id="aluc:AKAW2_30624A"/>
<reference evidence="2" key="1">
    <citation type="submission" date="2021-01" db="EMBL/GenBank/DDBJ databases">
        <authorList>
            <consortium name="Aspergillus luchuensis mut. kawachii IFO 4304 genome sequencing consortium"/>
            <person name="Kazuki M."/>
            <person name="Futagami T."/>
        </authorList>
    </citation>
    <scope>NUCLEOTIDE SEQUENCE</scope>
    <source>
        <strain evidence="2">IFO 4308</strain>
    </source>
</reference>
<dbReference type="EMBL" id="AP024427">
    <property type="protein sequence ID" value="BCR97305.1"/>
    <property type="molecule type" value="Genomic_DNA"/>
</dbReference>
<protein>
    <submittedName>
        <fullName evidence="2">Uncharacterized protein</fullName>
    </submittedName>
</protein>
<reference evidence="2" key="2">
    <citation type="submission" date="2021-02" db="EMBL/GenBank/DDBJ databases">
        <title>Aspergillus luchuensis mut. kawachii IFO 4304 genome sequence.</title>
        <authorList>
            <person name="Mori K."/>
            <person name="Kadooka C."/>
            <person name="Goto M."/>
            <person name="Futagami T."/>
        </authorList>
    </citation>
    <scope>NUCLEOTIDE SEQUENCE</scope>
    <source>
        <strain evidence="2">IFO 4308</strain>
    </source>
</reference>